<proteinExistence type="predicted"/>
<dbReference type="AlphaFoldDB" id="A0A392PLW4"/>
<accession>A0A392PLW4</accession>
<sequence>GGKKKKTGRSKGGGEKKNWWEKSGGNSESAWVGKYRILVKADSERVKSLFFVVDLKQQMIVMKHPEVVCSNTKFNSTAVLDKDLTKTPPIWSNWTNFPKMNIKRRLPCSAVLDNNIFVFGLTNIYSPKEEDAEVYQIGGKWEKITIPSGDLQVKPISDPNNNRLIAYFDSQH</sequence>
<dbReference type="Proteomes" id="UP000265520">
    <property type="component" value="Unassembled WGS sequence"/>
</dbReference>
<evidence type="ECO:0000313" key="2">
    <source>
        <dbReference type="EMBL" id="MCI12804.1"/>
    </source>
</evidence>
<keyword evidence="3" id="KW-1185">Reference proteome</keyword>
<feature type="region of interest" description="Disordered" evidence="1">
    <location>
        <begin position="1"/>
        <end position="26"/>
    </location>
</feature>
<dbReference type="InterPro" id="IPR015915">
    <property type="entry name" value="Kelch-typ_b-propeller"/>
</dbReference>
<evidence type="ECO:0000313" key="3">
    <source>
        <dbReference type="Proteomes" id="UP000265520"/>
    </source>
</evidence>
<comment type="caution">
    <text evidence="2">The sequence shown here is derived from an EMBL/GenBank/DDBJ whole genome shotgun (WGS) entry which is preliminary data.</text>
</comment>
<reference evidence="2 3" key="1">
    <citation type="journal article" date="2018" name="Front. Plant Sci.">
        <title>Red Clover (Trifolium pratense) and Zigzag Clover (T. medium) - A Picture of Genomic Similarities and Differences.</title>
        <authorList>
            <person name="Dluhosova J."/>
            <person name="Istvanek J."/>
            <person name="Nedelnik J."/>
            <person name="Repkova J."/>
        </authorList>
    </citation>
    <scope>NUCLEOTIDE SEQUENCE [LARGE SCALE GENOMIC DNA]</scope>
    <source>
        <strain evidence="3">cv. 10/8</strain>
        <tissue evidence="2">Leaf</tissue>
    </source>
</reference>
<evidence type="ECO:0000256" key="1">
    <source>
        <dbReference type="SAM" id="MobiDB-lite"/>
    </source>
</evidence>
<dbReference type="EMBL" id="LXQA010085636">
    <property type="protein sequence ID" value="MCI12804.1"/>
    <property type="molecule type" value="Genomic_DNA"/>
</dbReference>
<protein>
    <submittedName>
        <fullName evidence="2">Uncharacterized protein</fullName>
    </submittedName>
</protein>
<organism evidence="2 3">
    <name type="scientific">Trifolium medium</name>
    <dbReference type="NCBI Taxonomy" id="97028"/>
    <lineage>
        <taxon>Eukaryota</taxon>
        <taxon>Viridiplantae</taxon>
        <taxon>Streptophyta</taxon>
        <taxon>Embryophyta</taxon>
        <taxon>Tracheophyta</taxon>
        <taxon>Spermatophyta</taxon>
        <taxon>Magnoliopsida</taxon>
        <taxon>eudicotyledons</taxon>
        <taxon>Gunneridae</taxon>
        <taxon>Pentapetalae</taxon>
        <taxon>rosids</taxon>
        <taxon>fabids</taxon>
        <taxon>Fabales</taxon>
        <taxon>Fabaceae</taxon>
        <taxon>Papilionoideae</taxon>
        <taxon>50 kb inversion clade</taxon>
        <taxon>NPAAA clade</taxon>
        <taxon>Hologalegina</taxon>
        <taxon>IRL clade</taxon>
        <taxon>Trifolieae</taxon>
        <taxon>Trifolium</taxon>
    </lineage>
</organism>
<dbReference type="SUPFAM" id="SSF117281">
    <property type="entry name" value="Kelch motif"/>
    <property type="match status" value="1"/>
</dbReference>
<name>A0A392PLW4_9FABA</name>
<feature type="non-terminal residue" evidence="2">
    <location>
        <position position="1"/>
    </location>
</feature>